<dbReference type="RefSeq" id="XP_024886470.1">
    <property type="nucleotide sequence ID" value="XM_025030702.1"/>
</dbReference>
<evidence type="ECO:0000259" key="1">
    <source>
        <dbReference type="Pfam" id="PF25752"/>
    </source>
</evidence>
<evidence type="ECO:0000313" key="3">
    <source>
        <dbReference type="RefSeq" id="XP_024874932.1"/>
    </source>
</evidence>
<feature type="domain" description="Tectonic-1-3 N-terminal" evidence="1">
    <location>
        <begin position="76"/>
        <end position="186"/>
    </location>
</feature>
<sequence length="248" mass="28817">MVEITKIEDISICINDTDCNESIDSTIYIQIPKVDDPSLEDLSNETEEEVNIITTPIPTEISSRINATEQSEVQSTLTTISLPSSTTISSSTMYSNDNEILALKEQEICECDLTKFLCDINCCCDIDCNHFHLSAFSYCQNYHMELYDSRYCYNQNFIQRNNTSFIFEKLGNNLFCILYDNLPSMYSTDNDLVLSNEDLWKMLQMENYKWKTEYSKILSNYNLSKYYQHGEILWKLHDKSVEAIGKIR</sequence>
<dbReference type="RefSeq" id="XP_024874932.1">
    <property type="nucleotide sequence ID" value="XM_025019164.1"/>
</dbReference>
<gene>
    <name evidence="4" type="primary">LOC112463972</name>
    <name evidence="3" type="synonym">LOC112456543</name>
</gene>
<dbReference type="PANTHER" id="PTHR14611">
    <property type="entry name" value="TECTONIC FAMILY MEMBER"/>
    <property type="match status" value="1"/>
</dbReference>
<proteinExistence type="predicted"/>
<name>A0A6J1R0W2_9HYME</name>
<evidence type="ECO:0000313" key="2">
    <source>
        <dbReference type="Proteomes" id="UP000504618"/>
    </source>
</evidence>
<protein>
    <submittedName>
        <fullName evidence="3 4">Tectonic-3-like</fullName>
    </submittedName>
</protein>
<dbReference type="GO" id="GO:0060271">
    <property type="term" value="P:cilium assembly"/>
    <property type="evidence" value="ECO:0007669"/>
    <property type="project" value="TreeGrafter"/>
</dbReference>
<dbReference type="InterPro" id="IPR057724">
    <property type="entry name" value="TCTN1-3_N"/>
</dbReference>
<dbReference type="Pfam" id="PF25752">
    <property type="entry name" value="DUF1619_N"/>
    <property type="match status" value="1"/>
</dbReference>
<dbReference type="AlphaFoldDB" id="A0A6J1R0W2"/>
<reference evidence="3 4" key="1">
    <citation type="submission" date="2025-04" db="UniProtKB">
        <authorList>
            <consortium name="RefSeq"/>
        </authorList>
    </citation>
    <scope>IDENTIFICATION</scope>
    <source>
        <tissue evidence="3 4">Whole body</tissue>
    </source>
</reference>
<dbReference type="PANTHER" id="PTHR14611:SF2">
    <property type="entry name" value="TECTONIC"/>
    <property type="match status" value="1"/>
</dbReference>
<dbReference type="GO" id="GO:0035869">
    <property type="term" value="C:ciliary transition zone"/>
    <property type="evidence" value="ECO:0007669"/>
    <property type="project" value="TreeGrafter"/>
</dbReference>
<keyword evidence="2" id="KW-1185">Reference proteome</keyword>
<dbReference type="GeneID" id="112463972"/>
<evidence type="ECO:0000313" key="4">
    <source>
        <dbReference type="RefSeq" id="XP_024886470.1"/>
    </source>
</evidence>
<dbReference type="InterPro" id="IPR040354">
    <property type="entry name" value="TCTN1-3"/>
</dbReference>
<dbReference type="OrthoDB" id="184109at2759"/>
<dbReference type="Proteomes" id="UP000504618">
    <property type="component" value="Unplaced"/>
</dbReference>
<accession>A0A6J1R0W2</accession>
<organism evidence="2 4">
    <name type="scientific">Temnothorax curvispinosus</name>
    <dbReference type="NCBI Taxonomy" id="300111"/>
    <lineage>
        <taxon>Eukaryota</taxon>
        <taxon>Metazoa</taxon>
        <taxon>Ecdysozoa</taxon>
        <taxon>Arthropoda</taxon>
        <taxon>Hexapoda</taxon>
        <taxon>Insecta</taxon>
        <taxon>Pterygota</taxon>
        <taxon>Neoptera</taxon>
        <taxon>Endopterygota</taxon>
        <taxon>Hymenoptera</taxon>
        <taxon>Apocrita</taxon>
        <taxon>Aculeata</taxon>
        <taxon>Formicoidea</taxon>
        <taxon>Formicidae</taxon>
        <taxon>Myrmicinae</taxon>
        <taxon>Temnothorax</taxon>
    </lineage>
</organism>